<dbReference type="Proteomes" id="UP001267426">
    <property type="component" value="Unassembled WGS sequence"/>
</dbReference>
<gene>
    <name evidence="4" type="ORF">RM540_10445</name>
</gene>
<evidence type="ECO:0000313" key="5">
    <source>
        <dbReference type="Proteomes" id="UP001267426"/>
    </source>
</evidence>
<protein>
    <submittedName>
        <fullName evidence="4">Outer membrane beta-barrel protein</fullName>
    </submittedName>
</protein>
<comment type="caution">
    <text evidence="4">The sequence shown here is derived from an EMBL/GenBank/DDBJ whole genome shotgun (WGS) entry which is preliminary data.</text>
</comment>
<dbReference type="Gene3D" id="2.40.160.20">
    <property type="match status" value="1"/>
</dbReference>
<keyword evidence="5" id="KW-1185">Reference proteome</keyword>
<dbReference type="EMBL" id="JAVRHT010000022">
    <property type="protein sequence ID" value="MDT0632163.1"/>
    <property type="molecule type" value="Genomic_DNA"/>
</dbReference>
<evidence type="ECO:0000256" key="1">
    <source>
        <dbReference type="ARBA" id="ARBA00022729"/>
    </source>
</evidence>
<dbReference type="Pfam" id="PF13505">
    <property type="entry name" value="OMP_b-brl"/>
    <property type="match status" value="1"/>
</dbReference>
<accession>A0ABU3BSA4</accession>
<proteinExistence type="predicted"/>
<evidence type="ECO:0000313" key="4">
    <source>
        <dbReference type="EMBL" id="MDT0632163.1"/>
    </source>
</evidence>
<dbReference type="InterPro" id="IPR011250">
    <property type="entry name" value="OMP/PagP_B-barrel"/>
</dbReference>
<feature type="domain" description="Outer membrane protein beta-barrel" evidence="3">
    <location>
        <begin position="5"/>
        <end position="182"/>
    </location>
</feature>
<feature type="signal peptide" evidence="2">
    <location>
        <begin position="1"/>
        <end position="18"/>
    </location>
</feature>
<sequence length="182" mass="18616">MTRVLLLAALFAGAPAAAQTVVSVQAGGAAFDLSGTGSAFVADVRAHRPITRVLAVEGGVGFSRTAQQFGDVSYLLPNVEFQAGLPLGTRFRPFVGLGFGAFVPLSDPGPFQITYPGGSTTSGDFDPEFDGAIVLSLGLDAAVTDRVLVRTSGRLRGTASLGGPDVFGGTFAEITAGLGYRF</sequence>
<organism evidence="4 5">
    <name type="scientific">Rubrivirga litoralis</name>
    <dbReference type="NCBI Taxonomy" id="3075598"/>
    <lineage>
        <taxon>Bacteria</taxon>
        <taxon>Pseudomonadati</taxon>
        <taxon>Rhodothermota</taxon>
        <taxon>Rhodothermia</taxon>
        <taxon>Rhodothermales</taxon>
        <taxon>Rubricoccaceae</taxon>
        <taxon>Rubrivirga</taxon>
    </lineage>
</organism>
<dbReference type="SUPFAM" id="SSF56925">
    <property type="entry name" value="OMPA-like"/>
    <property type="match status" value="1"/>
</dbReference>
<evidence type="ECO:0000256" key="2">
    <source>
        <dbReference type="SAM" id="SignalP"/>
    </source>
</evidence>
<keyword evidence="1 2" id="KW-0732">Signal</keyword>
<reference evidence="4 5" key="1">
    <citation type="submission" date="2023-09" db="EMBL/GenBank/DDBJ databases">
        <authorList>
            <person name="Rey-Velasco X."/>
        </authorList>
    </citation>
    <scope>NUCLEOTIDE SEQUENCE [LARGE SCALE GENOMIC DNA]</scope>
    <source>
        <strain evidence="4 5">F394</strain>
    </source>
</reference>
<name>A0ABU3BSA4_9BACT</name>
<evidence type="ECO:0000259" key="3">
    <source>
        <dbReference type="Pfam" id="PF13505"/>
    </source>
</evidence>
<feature type="chain" id="PRO_5047415362" evidence="2">
    <location>
        <begin position="19"/>
        <end position="182"/>
    </location>
</feature>
<dbReference type="RefSeq" id="WP_311663811.1">
    <property type="nucleotide sequence ID" value="NZ_JAVRHT010000022.1"/>
</dbReference>
<dbReference type="InterPro" id="IPR027385">
    <property type="entry name" value="Beta-barrel_OMP"/>
</dbReference>